<dbReference type="Proteomes" id="UP000002058">
    <property type="component" value="Unassembled WGS sequence"/>
</dbReference>
<organism evidence="3 4">
    <name type="scientific">Uncinocarpus reesii (strain UAMH 1704)</name>
    <dbReference type="NCBI Taxonomy" id="336963"/>
    <lineage>
        <taxon>Eukaryota</taxon>
        <taxon>Fungi</taxon>
        <taxon>Dikarya</taxon>
        <taxon>Ascomycota</taxon>
        <taxon>Pezizomycotina</taxon>
        <taxon>Eurotiomycetes</taxon>
        <taxon>Eurotiomycetidae</taxon>
        <taxon>Onygenales</taxon>
        <taxon>Onygenaceae</taxon>
        <taxon>Uncinocarpus</taxon>
    </lineage>
</organism>
<dbReference type="GO" id="GO:0034599">
    <property type="term" value="P:cellular response to oxidative stress"/>
    <property type="evidence" value="ECO:0007669"/>
    <property type="project" value="TreeGrafter"/>
</dbReference>
<evidence type="ECO:0000313" key="4">
    <source>
        <dbReference type="Proteomes" id="UP000002058"/>
    </source>
</evidence>
<dbReference type="InParanoid" id="C4JTE8"/>
<dbReference type="InterPro" id="IPR036249">
    <property type="entry name" value="Thioredoxin-like_sf"/>
</dbReference>
<dbReference type="GO" id="GO:0000324">
    <property type="term" value="C:fungal-type vacuole"/>
    <property type="evidence" value="ECO:0007669"/>
    <property type="project" value="TreeGrafter"/>
</dbReference>
<reference evidence="4" key="1">
    <citation type="journal article" date="2009" name="Genome Res.">
        <title>Comparative genomic analyses of the human fungal pathogens Coccidioides and their relatives.</title>
        <authorList>
            <person name="Sharpton T.J."/>
            <person name="Stajich J.E."/>
            <person name="Rounsley S.D."/>
            <person name="Gardner M.J."/>
            <person name="Wortman J.R."/>
            <person name="Jordar V.S."/>
            <person name="Maiti R."/>
            <person name="Kodira C.D."/>
            <person name="Neafsey D.E."/>
            <person name="Zeng Q."/>
            <person name="Hung C.-Y."/>
            <person name="McMahan C."/>
            <person name="Muszewska A."/>
            <person name="Grynberg M."/>
            <person name="Mandel M.A."/>
            <person name="Kellner E.M."/>
            <person name="Barker B.M."/>
            <person name="Galgiani J.N."/>
            <person name="Orbach M.J."/>
            <person name="Kirkland T.N."/>
            <person name="Cole G.T."/>
            <person name="Henn M.R."/>
            <person name="Birren B.W."/>
            <person name="Taylor J.W."/>
        </authorList>
    </citation>
    <scope>NUCLEOTIDE SEQUENCE [LARGE SCALE GENOMIC DNA]</scope>
    <source>
        <strain evidence="4">UAMH 1704</strain>
    </source>
</reference>
<keyword evidence="4" id="KW-1185">Reference proteome</keyword>
<evidence type="ECO:0000259" key="2">
    <source>
        <dbReference type="Pfam" id="PF00462"/>
    </source>
</evidence>
<dbReference type="EMBL" id="CH476617">
    <property type="protein sequence ID" value="EEP80895.1"/>
    <property type="molecule type" value="Genomic_DNA"/>
</dbReference>
<dbReference type="GeneID" id="8442993"/>
<dbReference type="Gene3D" id="3.40.30.10">
    <property type="entry name" value="Glutaredoxin"/>
    <property type="match status" value="1"/>
</dbReference>
<evidence type="ECO:0000256" key="1">
    <source>
        <dbReference type="SAM" id="MobiDB-lite"/>
    </source>
</evidence>
<name>C4JTE8_UNCRE</name>
<dbReference type="PANTHER" id="PTHR45694:SF5">
    <property type="entry name" value="GLUTAREDOXIN 2"/>
    <property type="match status" value="1"/>
</dbReference>
<dbReference type="InterPro" id="IPR014025">
    <property type="entry name" value="Glutaredoxin_subgr"/>
</dbReference>
<dbReference type="GO" id="GO:0005801">
    <property type="term" value="C:cis-Golgi network"/>
    <property type="evidence" value="ECO:0007669"/>
    <property type="project" value="TreeGrafter"/>
</dbReference>
<dbReference type="FunCoup" id="C4JTE8">
    <property type="interactions" value="20"/>
</dbReference>
<feature type="region of interest" description="Disordered" evidence="1">
    <location>
        <begin position="87"/>
        <end position="129"/>
    </location>
</feature>
<proteinExistence type="predicted"/>
<dbReference type="OrthoDB" id="423313at2759"/>
<dbReference type="PANTHER" id="PTHR45694">
    <property type="entry name" value="GLUTAREDOXIN 2"/>
    <property type="match status" value="1"/>
</dbReference>
<dbReference type="KEGG" id="ure:UREG_05737"/>
<dbReference type="OMA" id="GKWIQEV"/>
<dbReference type="PROSITE" id="PS51354">
    <property type="entry name" value="GLUTAREDOXIN_2"/>
    <property type="match status" value="1"/>
</dbReference>
<dbReference type="RefSeq" id="XP_002585048.1">
    <property type="nucleotide sequence ID" value="XM_002585002.1"/>
</dbReference>
<dbReference type="SUPFAM" id="SSF52833">
    <property type="entry name" value="Thioredoxin-like"/>
    <property type="match status" value="1"/>
</dbReference>
<dbReference type="PRINTS" id="PR00160">
    <property type="entry name" value="GLUTAREDOXIN"/>
</dbReference>
<dbReference type="AlphaFoldDB" id="C4JTE8"/>
<evidence type="ECO:0000313" key="3">
    <source>
        <dbReference type="EMBL" id="EEP80895.1"/>
    </source>
</evidence>
<protein>
    <recommendedName>
        <fullName evidence="2">Glutaredoxin domain-containing protein</fullName>
    </recommendedName>
</protein>
<accession>C4JTE8</accession>
<dbReference type="Pfam" id="PF00462">
    <property type="entry name" value="Glutaredoxin"/>
    <property type="match status" value="1"/>
</dbReference>
<dbReference type="HOGENOM" id="CLU_026126_0_0_1"/>
<dbReference type="STRING" id="336963.C4JTE8"/>
<dbReference type="eggNOG" id="KOG1752">
    <property type="taxonomic scope" value="Eukaryota"/>
</dbReference>
<feature type="domain" description="Glutaredoxin" evidence="2">
    <location>
        <begin position="145"/>
        <end position="208"/>
    </location>
</feature>
<dbReference type="VEuPathDB" id="FungiDB:UREG_05737"/>
<dbReference type="InterPro" id="IPR002109">
    <property type="entry name" value="Glutaredoxin"/>
</dbReference>
<sequence>MSPYRRVRLLLVSVFLLVLLILFLTADQRRIRNQTIYQKTVEALDAKHARNQGQRDDDGNLFQKLKPEKLRPEDAQAVAVDRPRYDGATVLKGDPDDGKDNSGSVAGRVKVPSAGEKAPAPEQKNEPGNVEVETEFNSILKRSPIIIFSKTYCPYSRKAKYILLKKYSIVPAPFVVELDQHQLGPELQNLLGTNTGRKTVPNVLINGMSIGGGDDIEALDISRDLVPKLQKMVGRRLVEARRVDDNPI</sequence>
<dbReference type="CDD" id="cd03419">
    <property type="entry name" value="GRX_GRXh_1_2_like"/>
    <property type="match status" value="1"/>
</dbReference>
<gene>
    <name evidence="3" type="ORF">UREG_05737</name>
</gene>
<dbReference type="GO" id="GO:0015038">
    <property type="term" value="F:glutathione disulfide oxidoreductase activity"/>
    <property type="evidence" value="ECO:0007669"/>
    <property type="project" value="TreeGrafter"/>
</dbReference>
<dbReference type="GO" id="GO:0005796">
    <property type="term" value="C:Golgi lumen"/>
    <property type="evidence" value="ECO:0007669"/>
    <property type="project" value="TreeGrafter"/>
</dbReference>